<name>A0A830DHB4_9LAMI</name>
<dbReference type="OrthoDB" id="1922531at2759"/>
<reference evidence="5" key="1">
    <citation type="submission" date="2020-07" db="EMBL/GenBank/DDBJ databases">
        <title>Ethylene signaling mediates host invasion by parasitic plants.</title>
        <authorList>
            <person name="Yoshida S."/>
        </authorList>
    </citation>
    <scope>NUCLEOTIDE SEQUENCE</scope>
    <source>
        <strain evidence="5">Okayama</strain>
    </source>
</reference>
<evidence type="ECO:0000256" key="2">
    <source>
        <dbReference type="ARBA" id="ARBA00037493"/>
    </source>
</evidence>
<dbReference type="Pfam" id="PF00957">
    <property type="entry name" value="Synaptobrevin"/>
    <property type="match status" value="1"/>
</dbReference>
<dbReference type="GO" id="GO:0005737">
    <property type="term" value="C:cytoplasm"/>
    <property type="evidence" value="ECO:0007669"/>
    <property type="project" value="UniProtKB-ARBA"/>
</dbReference>
<feature type="domain" description="V-SNARE coiled-coil homology" evidence="4">
    <location>
        <begin position="1"/>
        <end position="46"/>
    </location>
</feature>
<dbReference type="GO" id="GO:0015031">
    <property type="term" value="P:protein transport"/>
    <property type="evidence" value="ECO:0007669"/>
    <property type="project" value="UniProtKB-KW"/>
</dbReference>
<evidence type="ECO:0000256" key="3">
    <source>
        <dbReference type="PROSITE-ProRule" id="PRU00290"/>
    </source>
</evidence>
<dbReference type="CDD" id="cd15843">
    <property type="entry name" value="R-SNARE"/>
    <property type="match status" value="1"/>
</dbReference>
<dbReference type="SUPFAM" id="SSF58038">
    <property type="entry name" value="SNARE fusion complex"/>
    <property type="match status" value="1"/>
</dbReference>
<dbReference type="EMBL" id="BMAC01001675">
    <property type="protein sequence ID" value="GFQ07685.1"/>
    <property type="molecule type" value="Genomic_DNA"/>
</dbReference>
<proteinExistence type="predicted"/>
<gene>
    <name evidence="5" type="ORF">PHJA_002912600</name>
</gene>
<sequence length="103" mass="11711">MIENIDKVLERGDRLELLVDKTANMQGNTLRFRKQARRFRSTGCIDTPSPGNNLCCHSFCLPRAYTSIVSEVRVLINSYISHLPGMYGEHLQMCLSVYSTLKS</sequence>
<keyword evidence="1" id="KW-0653">Protein transport</keyword>
<dbReference type="InterPro" id="IPR051097">
    <property type="entry name" value="Synaptobrevin-like_transport"/>
</dbReference>
<dbReference type="Proteomes" id="UP000653305">
    <property type="component" value="Unassembled WGS sequence"/>
</dbReference>
<dbReference type="InterPro" id="IPR042855">
    <property type="entry name" value="V_SNARE_CC"/>
</dbReference>
<dbReference type="PROSITE" id="PS50892">
    <property type="entry name" value="V_SNARE"/>
    <property type="match status" value="1"/>
</dbReference>
<accession>A0A830DHB4</accession>
<evidence type="ECO:0000256" key="1">
    <source>
        <dbReference type="ARBA" id="ARBA00022927"/>
    </source>
</evidence>
<keyword evidence="1" id="KW-0813">Transport</keyword>
<dbReference type="GO" id="GO:0016020">
    <property type="term" value="C:membrane"/>
    <property type="evidence" value="ECO:0007669"/>
    <property type="project" value="InterPro"/>
</dbReference>
<dbReference type="PANTHER" id="PTHR21136">
    <property type="entry name" value="SNARE PROTEINS"/>
    <property type="match status" value="1"/>
</dbReference>
<evidence type="ECO:0000313" key="5">
    <source>
        <dbReference type="EMBL" id="GFQ07685.1"/>
    </source>
</evidence>
<dbReference type="GO" id="GO:0016192">
    <property type="term" value="P:vesicle-mediated transport"/>
    <property type="evidence" value="ECO:0007669"/>
    <property type="project" value="InterPro"/>
</dbReference>
<dbReference type="PANTHER" id="PTHR21136:SF172">
    <property type="entry name" value="VESICLE-ASSOCIATED MEMBRANE PROTEIN 711-RELATED"/>
    <property type="match status" value="1"/>
</dbReference>
<dbReference type="AlphaFoldDB" id="A0A830DHB4"/>
<keyword evidence="6" id="KW-1185">Reference proteome</keyword>
<dbReference type="InterPro" id="IPR001388">
    <property type="entry name" value="Synaptobrevin-like"/>
</dbReference>
<comment type="caution">
    <text evidence="5">The sequence shown here is derived from an EMBL/GenBank/DDBJ whole genome shotgun (WGS) entry which is preliminary data.</text>
</comment>
<dbReference type="Gene3D" id="1.20.5.110">
    <property type="match status" value="1"/>
</dbReference>
<evidence type="ECO:0000313" key="6">
    <source>
        <dbReference type="Proteomes" id="UP000653305"/>
    </source>
</evidence>
<organism evidence="5 6">
    <name type="scientific">Phtheirospermum japonicum</name>
    <dbReference type="NCBI Taxonomy" id="374723"/>
    <lineage>
        <taxon>Eukaryota</taxon>
        <taxon>Viridiplantae</taxon>
        <taxon>Streptophyta</taxon>
        <taxon>Embryophyta</taxon>
        <taxon>Tracheophyta</taxon>
        <taxon>Spermatophyta</taxon>
        <taxon>Magnoliopsida</taxon>
        <taxon>eudicotyledons</taxon>
        <taxon>Gunneridae</taxon>
        <taxon>Pentapetalae</taxon>
        <taxon>asterids</taxon>
        <taxon>lamiids</taxon>
        <taxon>Lamiales</taxon>
        <taxon>Orobanchaceae</taxon>
        <taxon>Orobanchaceae incertae sedis</taxon>
        <taxon>Phtheirospermum</taxon>
    </lineage>
</organism>
<protein>
    <submittedName>
        <fullName evidence="5">Vesicle-associated membrane protein 711</fullName>
    </submittedName>
</protein>
<comment type="function">
    <text evidence="2">Involved in the targeting and/or fusion of transport vesicles to their target membrane.</text>
</comment>
<evidence type="ECO:0000259" key="4">
    <source>
        <dbReference type="PROSITE" id="PS50892"/>
    </source>
</evidence>
<dbReference type="PROSITE" id="PS00417">
    <property type="entry name" value="SYNAPTOBREVIN"/>
    <property type="match status" value="1"/>
</dbReference>
<keyword evidence="3" id="KW-0175">Coiled coil</keyword>